<dbReference type="PANTHER" id="PTHR14469:SF0">
    <property type="entry name" value="FAMILY WITH SEQUENCE SIMILARITY 113"/>
    <property type="match status" value="1"/>
</dbReference>
<feature type="compositionally biased region" description="Basic and acidic residues" evidence="2">
    <location>
        <begin position="307"/>
        <end position="320"/>
    </location>
</feature>
<reference evidence="3" key="1">
    <citation type="submission" date="2015-09" db="EMBL/GenBank/DDBJ databases">
        <title>Scylla olivacea transcriptome.</title>
        <authorList>
            <person name="Ikhwanuddin M."/>
        </authorList>
    </citation>
    <scope>NUCLEOTIDE SEQUENCE</scope>
</reference>
<dbReference type="EMBL" id="GDRN01109950">
    <property type="protein sequence ID" value="JAI56996.1"/>
    <property type="molecule type" value="Transcribed_RNA"/>
</dbReference>
<dbReference type="AlphaFoldDB" id="A0A0P4VW82"/>
<feature type="compositionally biased region" description="Low complexity" evidence="2">
    <location>
        <begin position="338"/>
        <end position="354"/>
    </location>
</feature>
<name>A0A0P4VW82_SCYOL</name>
<evidence type="ECO:0000313" key="3">
    <source>
        <dbReference type="EMBL" id="JAI56996.1"/>
    </source>
</evidence>
<dbReference type="EMBL" id="GDRN01109951">
    <property type="protein sequence ID" value="JAI56995.1"/>
    <property type="molecule type" value="Transcribed_RNA"/>
</dbReference>
<proteinExistence type="inferred from homology"/>
<feature type="compositionally biased region" description="Basic residues" evidence="2">
    <location>
        <begin position="321"/>
        <end position="330"/>
    </location>
</feature>
<dbReference type="Gene3D" id="3.40.50.1110">
    <property type="entry name" value="SGNH hydrolase"/>
    <property type="match status" value="1"/>
</dbReference>
<dbReference type="SUPFAM" id="SSF52266">
    <property type="entry name" value="SGNH hydrolase"/>
    <property type="match status" value="1"/>
</dbReference>
<protein>
    <submittedName>
        <fullName evidence="3">Uncharacterized protein</fullName>
    </submittedName>
</protein>
<dbReference type="InterPro" id="IPR036514">
    <property type="entry name" value="SGNH_hydro_sf"/>
</dbReference>
<sequence>MADVFSMNDARNLLKDKFVLLIGDSNMRGIYKDLLCLLHQGVITPEKILRRGSEGVPQYGDEIIDIANLRIGRSYFEVRQCKRKELWVRFIFVTQVAAPTLMKELKSIEEGKLPPPDIVIVNSCLWDITRWGPEQEDQYKQNVANFFHRLQCMLPPASLVMWLASLPVATERVKGGVFIQQIEFIKHSMRFMLLEANMFIHNLCRVFGFSFLDLHYYMQYQLSRRTNDGLHWEPPAVRYMTNLILTHIALSFNEELPGNIDKPFLLQNHAKVREVTLEDEESKKIYLDSKIIKHLGKLGLQVKRVMDEMPSSERKKEKSQQKRVKCVARHPSRDGGSRSKCSSQSVSVKPPQSRGFVNPMSGRLSSHRDMRSSQYSVGMQVDGPSSQYFTGDGPLNSMQGPQPLFNNINVAWQLQSCGQQPIASQRYTNNPSRSYYQPDRHHFDLTHNEFWKDYPVNRYPWN</sequence>
<dbReference type="PANTHER" id="PTHR14469">
    <property type="entry name" value="SARCOMA ANTIGEN NY-SAR-23"/>
    <property type="match status" value="1"/>
</dbReference>
<evidence type="ECO:0000256" key="1">
    <source>
        <dbReference type="ARBA" id="ARBA00037957"/>
    </source>
</evidence>
<evidence type="ECO:0000256" key="2">
    <source>
        <dbReference type="SAM" id="MobiDB-lite"/>
    </source>
</evidence>
<organism evidence="3">
    <name type="scientific">Scylla olivacea</name>
    <name type="common">Orange mud crab</name>
    <name type="synonym">Cancer olivacea</name>
    <dbReference type="NCBI Taxonomy" id="85551"/>
    <lineage>
        <taxon>Eukaryota</taxon>
        <taxon>Metazoa</taxon>
        <taxon>Ecdysozoa</taxon>
        <taxon>Arthropoda</taxon>
        <taxon>Crustacea</taxon>
        <taxon>Multicrustacea</taxon>
        <taxon>Malacostraca</taxon>
        <taxon>Eumalacostraca</taxon>
        <taxon>Eucarida</taxon>
        <taxon>Decapoda</taxon>
        <taxon>Pleocyemata</taxon>
        <taxon>Brachyura</taxon>
        <taxon>Eubrachyura</taxon>
        <taxon>Portunoidea</taxon>
        <taxon>Portunidae</taxon>
        <taxon>Portuninae</taxon>
        <taxon>Scylla</taxon>
    </lineage>
</organism>
<comment type="similarity">
    <text evidence="1">Belongs to the PC-esterase family.</text>
</comment>
<accession>A0A0P4VW82</accession>
<feature type="region of interest" description="Disordered" evidence="2">
    <location>
        <begin position="307"/>
        <end position="368"/>
    </location>
</feature>